<evidence type="ECO:0000313" key="1">
    <source>
        <dbReference type="EMBL" id="KAI8441470.1"/>
    </source>
</evidence>
<dbReference type="Proteomes" id="UP001064048">
    <property type="component" value="Chromosome 27"/>
</dbReference>
<dbReference type="EMBL" id="CM046127">
    <property type="protein sequence ID" value="KAI8441470.1"/>
    <property type="molecule type" value="Genomic_DNA"/>
</dbReference>
<sequence length="521" mass="60038">MIQKMGSYFVSLFAVRVDEEKIKLIAENCPNIKILKIRLFIAEPRSENVDLGILNKCKQLTQLSLYLVHQGGDSSLNEIVTSESLEELIILKHKRLTGSFLTNMRTSLKTLIFVDCDSLSIENILFVADRLKALTRLELIRNEMWNLQNAHLLLDGTPNLERLCLQNRNYLRSPWINLGHELPTAIGRLSRLRELRLWNNEFVTDEWLAIVARGCPALRSIEVWCPHVSAHGLLALCRTRPELKQLVVRHPTMKDREIEACVRSCEGLELLDVSFCDRLTRNLPERLAWPRARPLRLRIYNLLRRKSEVMTQSIPTSYHNVVRPLVLTYESSSNIKKNREKIENFANTADSGRSSRQTIKVREYPLMEDALYTKRRVVQKFKPRLGIRLLTVTGEKLSSGTAAVAAFVEKFKKKVNDLSLIPDQVYNADESGLFWRVLPNKTYVYRKESEAPGRKVSKDELKQMLFQNNETELTEQDIDEWFAENSDYQPVVTDEEIINDATSSSEQDDLEITSLVPGKSR</sequence>
<proteinExistence type="predicted"/>
<gene>
    <name evidence="1" type="ORF">MSG28_015064</name>
</gene>
<reference evidence="1 2" key="1">
    <citation type="journal article" date="2022" name="Genome Biol. Evol.">
        <title>The Spruce Budworm Genome: Reconstructing the Evolutionary History of Antifreeze Proteins.</title>
        <authorList>
            <person name="Beliveau C."/>
            <person name="Gagne P."/>
            <person name="Picq S."/>
            <person name="Vernygora O."/>
            <person name="Keeling C.I."/>
            <person name="Pinkney K."/>
            <person name="Doucet D."/>
            <person name="Wen F."/>
            <person name="Johnston J.S."/>
            <person name="Maaroufi H."/>
            <person name="Boyle B."/>
            <person name="Laroche J."/>
            <person name="Dewar K."/>
            <person name="Juretic N."/>
            <person name="Blackburn G."/>
            <person name="Nisole A."/>
            <person name="Brunet B."/>
            <person name="Brandao M."/>
            <person name="Lumley L."/>
            <person name="Duan J."/>
            <person name="Quan G."/>
            <person name="Lucarotti C.J."/>
            <person name="Roe A.D."/>
            <person name="Sperling F.A.H."/>
            <person name="Levesque R.C."/>
            <person name="Cusson M."/>
        </authorList>
    </citation>
    <scope>NUCLEOTIDE SEQUENCE [LARGE SCALE GENOMIC DNA]</scope>
    <source>
        <strain evidence="1">Glfc:IPQL:Cfum</strain>
    </source>
</reference>
<organism evidence="1 2">
    <name type="scientific">Choristoneura fumiferana</name>
    <name type="common">Spruce budworm moth</name>
    <name type="synonym">Archips fumiferana</name>
    <dbReference type="NCBI Taxonomy" id="7141"/>
    <lineage>
        <taxon>Eukaryota</taxon>
        <taxon>Metazoa</taxon>
        <taxon>Ecdysozoa</taxon>
        <taxon>Arthropoda</taxon>
        <taxon>Hexapoda</taxon>
        <taxon>Insecta</taxon>
        <taxon>Pterygota</taxon>
        <taxon>Neoptera</taxon>
        <taxon>Endopterygota</taxon>
        <taxon>Lepidoptera</taxon>
        <taxon>Glossata</taxon>
        <taxon>Ditrysia</taxon>
        <taxon>Tortricoidea</taxon>
        <taxon>Tortricidae</taxon>
        <taxon>Tortricinae</taxon>
        <taxon>Choristoneura</taxon>
    </lineage>
</organism>
<accession>A0ACC0KYY4</accession>
<comment type="caution">
    <text evidence="1">The sequence shown here is derived from an EMBL/GenBank/DDBJ whole genome shotgun (WGS) entry which is preliminary data.</text>
</comment>
<name>A0ACC0KYY4_CHOFU</name>
<keyword evidence="2" id="KW-1185">Reference proteome</keyword>
<evidence type="ECO:0000313" key="2">
    <source>
        <dbReference type="Proteomes" id="UP001064048"/>
    </source>
</evidence>
<protein>
    <submittedName>
        <fullName evidence="1">Uncharacterized protein</fullName>
    </submittedName>
</protein>